<evidence type="ECO:0000313" key="3">
    <source>
        <dbReference type="Proteomes" id="UP000198935"/>
    </source>
</evidence>
<dbReference type="NCBIfam" id="NF047388">
    <property type="entry name" value="SA1320_fam"/>
    <property type="match status" value="1"/>
</dbReference>
<proteinExistence type="predicted"/>
<evidence type="ECO:0000313" key="2">
    <source>
        <dbReference type="EMBL" id="SDY21647.1"/>
    </source>
</evidence>
<dbReference type="Proteomes" id="UP000198935">
    <property type="component" value="Unassembled WGS sequence"/>
</dbReference>
<reference evidence="3" key="1">
    <citation type="submission" date="2016-10" db="EMBL/GenBank/DDBJ databases">
        <authorList>
            <person name="Varghese N."/>
            <person name="Submissions S."/>
        </authorList>
    </citation>
    <scope>NUCLEOTIDE SEQUENCE [LARGE SCALE GENOMIC DNA]</scope>
    <source>
        <strain evidence="3">SP</strain>
    </source>
</reference>
<evidence type="ECO:0000256" key="1">
    <source>
        <dbReference type="SAM" id="Coils"/>
    </source>
</evidence>
<protein>
    <submittedName>
        <fullName evidence="2">Uncharacterized protein</fullName>
    </submittedName>
</protein>
<dbReference type="STRING" id="1503961.SAMN05421736_101687"/>
<dbReference type="AlphaFoldDB" id="A0A1H3I1P1"/>
<dbReference type="EMBL" id="FNPI01000001">
    <property type="protein sequence ID" value="SDY21647.1"/>
    <property type="molecule type" value="Genomic_DNA"/>
</dbReference>
<gene>
    <name evidence="2" type="ORF">SAMN05421736_101687</name>
</gene>
<name>A0A1H3I1P1_9BACI</name>
<organism evidence="2 3">
    <name type="scientific">Evansella caseinilytica</name>
    <dbReference type="NCBI Taxonomy" id="1503961"/>
    <lineage>
        <taxon>Bacteria</taxon>
        <taxon>Bacillati</taxon>
        <taxon>Bacillota</taxon>
        <taxon>Bacilli</taxon>
        <taxon>Bacillales</taxon>
        <taxon>Bacillaceae</taxon>
        <taxon>Evansella</taxon>
    </lineage>
</organism>
<keyword evidence="3" id="KW-1185">Reference proteome</keyword>
<sequence>MIGKEGEPGHGKIYLDAHEHIMTSIWTGQPLYGGNSVPIKINRDMLLHLGSGLETKVLDRLKLAQQYVGYSLEIIEDERANYQQRLHLLRQIFLDFLEQSEGGILRRIDKGNSRLKETIGFLHELLDKVAEKGKALKVLIKSAPVEILEFVTRREISVESICEELRSELNKMERRADEFAAAVESIITDKIPELLRGDQDETEDFVVGELLSHFQIVQRNKQQAVTQISEYQSQVVGVGEAFHKLDRQLASQVFLKQSMIKAREITKATKIDMEDSPHLLDDLRIKEIMLSKRLTKFKISSYLIVAGVSLLLEGILDIAEKLVWSISATLQMAKNPIFRAITGLSKVEARTSLTIWVCWKNKLCLERLDRYGATSGELII</sequence>
<feature type="coiled-coil region" evidence="1">
    <location>
        <begin position="155"/>
        <end position="182"/>
    </location>
</feature>
<keyword evidence="1" id="KW-0175">Coiled coil</keyword>
<accession>A0A1H3I1P1</accession>